<dbReference type="Gene3D" id="2.170.130.10">
    <property type="entry name" value="TonB-dependent receptor, plug domain"/>
    <property type="match status" value="1"/>
</dbReference>
<dbReference type="AlphaFoldDB" id="A0A841GXN9"/>
<gene>
    <name evidence="10" type="ORF">HNQ61_002141</name>
</gene>
<dbReference type="PANTHER" id="PTHR30069:SF29">
    <property type="entry name" value="HEMOGLOBIN AND HEMOGLOBIN-HAPTOGLOBIN-BINDING PROTEIN 1-RELATED"/>
    <property type="match status" value="1"/>
</dbReference>
<keyword evidence="7 8" id="KW-0998">Cell outer membrane</keyword>
<dbReference type="EMBL" id="JACHIA010000005">
    <property type="protein sequence ID" value="MBB6070520.1"/>
    <property type="molecule type" value="Genomic_DNA"/>
</dbReference>
<feature type="domain" description="TonB-dependent receptor plug" evidence="9">
    <location>
        <begin position="125"/>
        <end position="222"/>
    </location>
</feature>
<comment type="subcellular location">
    <subcellularLocation>
        <location evidence="1 8">Cell outer membrane</location>
        <topology evidence="1 8">Multi-pass membrane protein</topology>
    </subcellularLocation>
</comment>
<keyword evidence="5" id="KW-0732">Signal</keyword>
<dbReference type="RefSeq" id="WP_170034360.1">
    <property type="nucleotide sequence ID" value="NZ_JABDTL010000001.1"/>
</dbReference>
<keyword evidence="3 8" id="KW-1134">Transmembrane beta strand</keyword>
<keyword evidence="4 8" id="KW-0812">Transmembrane</keyword>
<dbReference type="Gene3D" id="2.40.170.20">
    <property type="entry name" value="TonB-dependent receptor, beta-barrel domain"/>
    <property type="match status" value="1"/>
</dbReference>
<evidence type="ECO:0000313" key="11">
    <source>
        <dbReference type="Proteomes" id="UP000582837"/>
    </source>
</evidence>
<dbReference type="Proteomes" id="UP000582837">
    <property type="component" value="Unassembled WGS sequence"/>
</dbReference>
<accession>A0A841GXN9</accession>
<dbReference type="InterPro" id="IPR039426">
    <property type="entry name" value="TonB-dep_rcpt-like"/>
</dbReference>
<dbReference type="Gene3D" id="2.60.40.1120">
    <property type="entry name" value="Carboxypeptidase-like, regulatory domain"/>
    <property type="match status" value="1"/>
</dbReference>
<reference evidence="10 11" key="1">
    <citation type="submission" date="2020-08" db="EMBL/GenBank/DDBJ databases">
        <title>Genomic Encyclopedia of Type Strains, Phase IV (KMG-IV): sequencing the most valuable type-strain genomes for metagenomic binning, comparative biology and taxonomic classification.</title>
        <authorList>
            <person name="Goeker M."/>
        </authorList>
    </citation>
    <scope>NUCLEOTIDE SEQUENCE [LARGE SCALE GENOMIC DNA]</scope>
    <source>
        <strain evidence="10 11">DSM 29007</strain>
    </source>
</reference>
<dbReference type="Pfam" id="PF13620">
    <property type="entry name" value="CarboxypepD_reg"/>
    <property type="match status" value="1"/>
</dbReference>
<dbReference type="InterPro" id="IPR012910">
    <property type="entry name" value="Plug_dom"/>
</dbReference>
<protein>
    <submittedName>
        <fullName evidence="10">Outer membrane cobalamin receptor</fullName>
    </submittedName>
</protein>
<dbReference type="GO" id="GO:0009279">
    <property type="term" value="C:cell outer membrane"/>
    <property type="evidence" value="ECO:0007669"/>
    <property type="project" value="UniProtKB-SubCell"/>
</dbReference>
<sequence>MRRSWLLLIGMMVIVPLRLSAQRPGEVAGTVTERGGDPVDRAIVEIVELGLRTSTDAAGRFRLRGVDPGPQRLRVTRTGYVPSSAEVEARNGGEVWIAITLAPAPVRLQTVRATAAAADPLADGTRIGRAEIQTSGARSAAEIVERVPGVVVRGTGATGARTVSIRGSGADAVLVLVDGVALNDPVTGEADLSGIPAQSIESVTVLPGARSARYGPRAEGGVVLIQTRTGETSRAVELAAGTLGERGVRAEWGETLGRWSVQAGGGAREMSGRFDYARDVNDPTVVRRTNADLGEASLFGAAGGRVAGGDLRLRGGWEWLDRGLPGVGHTPSLHAREEMSRGRASAAWSRGPTQAVLSAAVQRIHFADPAPPFGIPYDDTTRARTLNARVESSRTVRGGPVRVWGGGAEGQLQRITAPLSDEAPRTLAGLGVFGHAGTDLRLLGRPATVEAEGRVDRDGVTGGWYGSRGLTLAVDLSAVRVHLANRSAFSPPSLGDQFFRDGVGIVPNPELRAERVPNEWEGGATAAGEINGVRVSGSAAAYDSDVRGMIVWMRRFNERWSPANVNAHRRGAEARGEAARGALRVSASYALARITYDRETDEDVQVVYRPRHTALMGAAWAPGAWRVEARARYTGTRNSSPTDANAIPGYWTTEFSAGRDWRMRRWTAGTLLDVDRALDERGALIAGFPEPGRRVRFTVRLSRAGSLPPM</sequence>
<dbReference type="InterPro" id="IPR036942">
    <property type="entry name" value="Beta-barrel_TonB_sf"/>
</dbReference>
<evidence type="ECO:0000256" key="4">
    <source>
        <dbReference type="ARBA" id="ARBA00022692"/>
    </source>
</evidence>
<evidence type="ECO:0000259" key="9">
    <source>
        <dbReference type="Pfam" id="PF07715"/>
    </source>
</evidence>
<evidence type="ECO:0000256" key="3">
    <source>
        <dbReference type="ARBA" id="ARBA00022452"/>
    </source>
</evidence>
<dbReference type="GO" id="GO:0015344">
    <property type="term" value="F:siderophore uptake transmembrane transporter activity"/>
    <property type="evidence" value="ECO:0007669"/>
    <property type="project" value="TreeGrafter"/>
</dbReference>
<name>A0A841GXN9_9BACT</name>
<evidence type="ECO:0000256" key="6">
    <source>
        <dbReference type="ARBA" id="ARBA00023136"/>
    </source>
</evidence>
<dbReference type="PROSITE" id="PS52016">
    <property type="entry name" value="TONB_DEPENDENT_REC_3"/>
    <property type="match status" value="1"/>
</dbReference>
<dbReference type="GO" id="GO:0044718">
    <property type="term" value="P:siderophore transmembrane transport"/>
    <property type="evidence" value="ECO:0007669"/>
    <property type="project" value="TreeGrafter"/>
</dbReference>
<dbReference type="SUPFAM" id="SSF49464">
    <property type="entry name" value="Carboxypeptidase regulatory domain-like"/>
    <property type="match status" value="1"/>
</dbReference>
<keyword evidence="2 8" id="KW-0813">Transport</keyword>
<dbReference type="PANTHER" id="PTHR30069">
    <property type="entry name" value="TONB-DEPENDENT OUTER MEMBRANE RECEPTOR"/>
    <property type="match status" value="1"/>
</dbReference>
<proteinExistence type="inferred from homology"/>
<evidence type="ECO:0000256" key="5">
    <source>
        <dbReference type="ARBA" id="ARBA00022729"/>
    </source>
</evidence>
<keyword evidence="11" id="KW-1185">Reference proteome</keyword>
<dbReference type="Pfam" id="PF07715">
    <property type="entry name" value="Plug"/>
    <property type="match status" value="1"/>
</dbReference>
<organism evidence="10 11">
    <name type="scientific">Longimicrobium terrae</name>
    <dbReference type="NCBI Taxonomy" id="1639882"/>
    <lineage>
        <taxon>Bacteria</taxon>
        <taxon>Pseudomonadati</taxon>
        <taxon>Gemmatimonadota</taxon>
        <taxon>Longimicrobiia</taxon>
        <taxon>Longimicrobiales</taxon>
        <taxon>Longimicrobiaceae</taxon>
        <taxon>Longimicrobium</taxon>
    </lineage>
</organism>
<evidence type="ECO:0000256" key="8">
    <source>
        <dbReference type="PROSITE-ProRule" id="PRU01360"/>
    </source>
</evidence>
<dbReference type="InterPro" id="IPR037066">
    <property type="entry name" value="Plug_dom_sf"/>
</dbReference>
<evidence type="ECO:0000256" key="2">
    <source>
        <dbReference type="ARBA" id="ARBA00022448"/>
    </source>
</evidence>
<evidence type="ECO:0000256" key="7">
    <source>
        <dbReference type="ARBA" id="ARBA00023237"/>
    </source>
</evidence>
<keyword evidence="10" id="KW-0675">Receptor</keyword>
<evidence type="ECO:0000313" key="10">
    <source>
        <dbReference type="EMBL" id="MBB6070520.1"/>
    </source>
</evidence>
<dbReference type="InterPro" id="IPR008969">
    <property type="entry name" value="CarboxyPept-like_regulatory"/>
</dbReference>
<comment type="caution">
    <text evidence="10">The sequence shown here is derived from an EMBL/GenBank/DDBJ whole genome shotgun (WGS) entry which is preliminary data.</text>
</comment>
<dbReference type="SUPFAM" id="SSF56935">
    <property type="entry name" value="Porins"/>
    <property type="match status" value="1"/>
</dbReference>
<keyword evidence="6 8" id="KW-0472">Membrane</keyword>
<evidence type="ECO:0000256" key="1">
    <source>
        <dbReference type="ARBA" id="ARBA00004571"/>
    </source>
</evidence>
<comment type="similarity">
    <text evidence="8">Belongs to the TonB-dependent receptor family.</text>
</comment>